<keyword evidence="1" id="KW-0812">Transmembrane</keyword>
<accession>H1LG60</accession>
<keyword evidence="1" id="KW-1133">Transmembrane helix</keyword>
<dbReference type="AlphaFoldDB" id="H1LG60"/>
<dbReference type="EMBL" id="AGRJ01000152">
    <property type="protein sequence ID" value="EHO51072.1"/>
    <property type="molecule type" value="Genomic_DNA"/>
</dbReference>
<evidence type="ECO:0000256" key="1">
    <source>
        <dbReference type="SAM" id="Phobius"/>
    </source>
</evidence>
<evidence type="ECO:0000313" key="2">
    <source>
        <dbReference type="EMBL" id="EHO51072.1"/>
    </source>
</evidence>
<reference evidence="2 3" key="1">
    <citation type="submission" date="2011-09" db="EMBL/GenBank/DDBJ databases">
        <authorList>
            <person name="Weinstock G."/>
            <person name="Sodergren E."/>
            <person name="Clifton S."/>
            <person name="Fulton L."/>
            <person name="Fulton B."/>
            <person name="Courtney L."/>
            <person name="Fronick C."/>
            <person name="Harrison M."/>
            <person name="Strong C."/>
            <person name="Farmer C."/>
            <person name="Delahaunty K."/>
            <person name="Markovic C."/>
            <person name="Hall O."/>
            <person name="Minx P."/>
            <person name="Tomlinson C."/>
            <person name="Mitreva M."/>
            <person name="Hou S."/>
            <person name="Chen J."/>
            <person name="Wollam A."/>
            <person name="Pepin K.H."/>
            <person name="Johnson M."/>
            <person name="Bhonagiri V."/>
            <person name="Zhang X."/>
            <person name="Suruliraj S."/>
            <person name="Warren W."/>
            <person name="Chinwalla A."/>
            <person name="Mardis E.R."/>
            <person name="Wilson R.K."/>
        </authorList>
    </citation>
    <scope>NUCLEOTIDE SEQUENCE [LARGE SCALE GENOMIC DNA]</scope>
    <source>
        <strain evidence="2 3">F0435</strain>
    </source>
</reference>
<evidence type="ECO:0000313" key="3">
    <source>
        <dbReference type="Proteomes" id="UP000005025"/>
    </source>
</evidence>
<name>H1LG60_9LACO</name>
<protein>
    <submittedName>
        <fullName evidence="2">Uncharacterized protein</fullName>
    </submittedName>
</protein>
<dbReference type="Proteomes" id="UP000005025">
    <property type="component" value="Unassembled WGS sequence"/>
</dbReference>
<dbReference type="HOGENOM" id="CLU_2935773_0_0_9"/>
<dbReference type="STRING" id="797516.HMPREF9104_01586"/>
<sequence>MRPINKEAGTLVIFPFVMATLITTFILSKAATNGRSLPFNIKMRSFQTGNDRIFPLNSGI</sequence>
<comment type="caution">
    <text evidence="2">The sequence shown here is derived from an EMBL/GenBank/DDBJ whole genome shotgun (WGS) entry which is preliminary data.</text>
</comment>
<gene>
    <name evidence="2" type="ORF">HMPREF9104_01586</name>
</gene>
<keyword evidence="1" id="KW-0472">Membrane</keyword>
<organism evidence="2 3">
    <name type="scientific">Lentilactobacillus kisonensis F0435</name>
    <dbReference type="NCBI Taxonomy" id="797516"/>
    <lineage>
        <taxon>Bacteria</taxon>
        <taxon>Bacillati</taxon>
        <taxon>Bacillota</taxon>
        <taxon>Bacilli</taxon>
        <taxon>Lactobacillales</taxon>
        <taxon>Lactobacillaceae</taxon>
        <taxon>Lentilactobacillus</taxon>
    </lineage>
</organism>
<feature type="transmembrane region" description="Helical" evidence="1">
    <location>
        <begin position="12"/>
        <end position="32"/>
    </location>
</feature>
<proteinExistence type="predicted"/>